<dbReference type="InParanoid" id="H0ERD6"/>
<dbReference type="AlphaFoldDB" id="H0ERD6"/>
<accession>H0ERD6</accession>
<protein>
    <submittedName>
        <fullName evidence="1">Uncharacterized protein</fullName>
    </submittedName>
</protein>
<dbReference type="EMBL" id="AGUE01000135">
    <property type="protein sequence ID" value="EHK98747.1"/>
    <property type="molecule type" value="Genomic_DNA"/>
</dbReference>
<comment type="caution">
    <text evidence="1">The sequence shown here is derived from an EMBL/GenBank/DDBJ whole genome shotgun (WGS) entry which is preliminary data.</text>
</comment>
<reference evidence="1 2" key="1">
    <citation type="journal article" date="2012" name="Eukaryot. Cell">
        <title>Genome sequence of the fungus Glarea lozoyensis: the first genome sequence of a species from the Helotiaceae family.</title>
        <authorList>
            <person name="Youssar L."/>
            <person name="Gruening B.A."/>
            <person name="Erxleben A."/>
            <person name="Guenther S."/>
            <person name="Huettel W."/>
        </authorList>
    </citation>
    <scope>NUCLEOTIDE SEQUENCE [LARGE SCALE GENOMIC DNA]</scope>
    <source>
        <strain evidence="2">ATCC 74030 / MF5533</strain>
    </source>
</reference>
<sequence>MLNSEKHKELFIKYEAILDEHCSSKANNWDKKSIVIRD</sequence>
<organism evidence="1 2">
    <name type="scientific">Glarea lozoyensis (strain ATCC 74030 / MF5533)</name>
    <dbReference type="NCBI Taxonomy" id="1104152"/>
    <lineage>
        <taxon>Eukaryota</taxon>
        <taxon>Fungi</taxon>
        <taxon>Dikarya</taxon>
        <taxon>Ascomycota</taxon>
        <taxon>Pezizomycotina</taxon>
        <taxon>Leotiomycetes</taxon>
        <taxon>Helotiales</taxon>
        <taxon>Helotiaceae</taxon>
        <taxon>Glarea</taxon>
    </lineage>
</organism>
<evidence type="ECO:0000313" key="1">
    <source>
        <dbReference type="EMBL" id="EHK98747.1"/>
    </source>
</evidence>
<proteinExistence type="predicted"/>
<keyword evidence="2" id="KW-1185">Reference proteome</keyword>
<name>H0ERD6_GLAL7</name>
<evidence type="ECO:0000313" key="2">
    <source>
        <dbReference type="Proteomes" id="UP000005446"/>
    </source>
</evidence>
<dbReference type="Proteomes" id="UP000005446">
    <property type="component" value="Unassembled WGS sequence"/>
</dbReference>
<gene>
    <name evidence="1" type="ORF">M7I_5255</name>
</gene>
<dbReference type="HOGENOM" id="CLU_3335690_0_0_1"/>